<reference evidence="1" key="1">
    <citation type="submission" date="2023-03" db="EMBL/GenBank/DDBJ databases">
        <title>Chromosome-level genomes of two armyworms, Mythimna separata and Mythimna loreyi, provide insights into the biosynthesis and reception of sex pheromones.</title>
        <authorList>
            <person name="Zhao H."/>
        </authorList>
    </citation>
    <scope>NUCLEOTIDE SEQUENCE</scope>
    <source>
        <strain evidence="1">BeijingLab</strain>
    </source>
</reference>
<accession>A0ACC2QN12</accession>
<sequence length="228" mass="26461">MRPSQTFSITAHSCLNPIPSCDCPTLIRSENIKYLGVQIDDGLRWDKQIDALTSRTMRLIYVFKSLRESAKFDTLKMVYYALCQSVIGYCITAWGGAAKSNILRVERAQRAILKVMTRKPYRFPTSELYSNCKVLTVRQLFVLRSILRTHTSLPPPNLNKRQQIITGSRHKTTFAKHQFFTLGRYIYHKINKDLKILQLNTNAVKNKVTEWLLERDYAYTESLLAYIT</sequence>
<evidence type="ECO:0000313" key="1">
    <source>
        <dbReference type="EMBL" id="KAJ8721119.1"/>
    </source>
</evidence>
<keyword evidence="2" id="KW-1185">Reference proteome</keyword>
<protein>
    <submittedName>
        <fullName evidence="1">Uncharacterized protein</fullName>
    </submittedName>
</protein>
<organism evidence="1 2">
    <name type="scientific">Mythimna loreyi</name>
    <dbReference type="NCBI Taxonomy" id="667449"/>
    <lineage>
        <taxon>Eukaryota</taxon>
        <taxon>Metazoa</taxon>
        <taxon>Ecdysozoa</taxon>
        <taxon>Arthropoda</taxon>
        <taxon>Hexapoda</taxon>
        <taxon>Insecta</taxon>
        <taxon>Pterygota</taxon>
        <taxon>Neoptera</taxon>
        <taxon>Endopterygota</taxon>
        <taxon>Lepidoptera</taxon>
        <taxon>Glossata</taxon>
        <taxon>Ditrysia</taxon>
        <taxon>Noctuoidea</taxon>
        <taxon>Noctuidae</taxon>
        <taxon>Noctuinae</taxon>
        <taxon>Hadenini</taxon>
        <taxon>Mythimna</taxon>
    </lineage>
</organism>
<dbReference type="Proteomes" id="UP001231649">
    <property type="component" value="Chromosome 19"/>
</dbReference>
<comment type="caution">
    <text evidence="1">The sequence shown here is derived from an EMBL/GenBank/DDBJ whole genome shotgun (WGS) entry which is preliminary data.</text>
</comment>
<dbReference type="EMBL" id="CM056795">
    <property type="protein sequence ID" value="KAJ8721119.1"/>
    <property type="molecule type" value="Genomic_DNA"/>
</dbReference>
<proteinExistence type="predicted"/>
<gene>
    <name evidence="1" type="ORF">PYW08_006584</name>
</gene>
<name>A0ACC2QN12_9NEOP</name>
<evidence type="ECO:0000313" key="2">
    <source>
        <dbReference type="Proteomes" id="UP001231649"/>
    </source>
</evidence>